<name>A0A850LK90_9RHOB</name>
<feature type="region of interest" description="Disordered" evidence="1">
    <location>
        <begin position="1"/>
        <end position="68"/>
    </location>
</feature>
<feature type="compositionally biased region" description="Polar residues" evidence="1">
    <location>
        <begin position="51"/>
        <end position="68"/>
    </location>
</feature>
<organism evidence="2 3">
    <name type="scientific">Ruegeria pomeroyi</name>
    <dbReference type="NCBI Taxonomy" id="89184"/>
    <lineage>
        <taxon>Bacteria</taxon>
        <taxon>Pseudomonadati</taxon>
        <taxon>Pseudomonadota</taxon>
        <taxon>Alphaproteobacteria</taxon>
        <taxon>Rhodobacterales</taxon>
        <taxon>Roseobacteraceae</taxon>
        <taxon>Ruegeria</taxon>
    </lineage>
</organism>
<reference evidence="2 3" key="1">
    <citation type="journal article" date="2020" name="Proc. Natl. Acad. Sci. U.S.A.">
        <title>Ecological drivers of bacterial community assembly in synthetic phycospheres.</title>
        <authorList>
            <person name="Fu H."/>
            <person name="Uchimiya M."/>
            <person name="Gore J."/>
            <person name="Moran M.A."/>
        </authorList>
    </citation>
    <scope>NUCLEOTIDE SEQUENCE [LARGE SCALE GENOMIC DNA]</scope>
    <source>
        <strain evidence="2">HF-Din03</strain>
    </source>
</reference>
<feature type="compositionally biased region" description="Polar residues" evidence="1">
    <location>
        <begin position="1"/>
        <end position="41"/>
    </location>
</feature>
<dbReference type="EMBL" id="JABXIY010000042">
    <property type="protein sequence ID" value="NVK98169.1"/>
    <property type="molecule type" value="Genomic_DNA"/>
</dbReference>
<dbReference type="AlphaFoldDB" id="A0A850LK90"/>
<evidence type="ECO:0000313" key="2">
    <source>
        <dbReference type="EMBL" id="NVK98169.1"/>
    </source>
</evidence>
<proteinExistence type="predicted"/>
<protein>
    <submittedName>
        <fullName evidence="2">Uncharacterized protein</fullName>
    </submittedName>
</protein>
<accession>A0A850LK90</accession>
<dbReference type="Proteomes" id="UP000565723">
    <property type="component" value="Unassembled WGS sequence"/>
</dbReference>
<dbReference type="RefSeq" id="WP_044028519.1">
    <property type="nucleotide sequence ID" value="NZ_CP076685.1"/>
</dbReference>
<evidence type="ECO:0000256" key="1">
    <source>
        <dbReference type="SAM" id="MobiDB-lite"/>
    </source>
</evidence>
<sequence length="68" mass="7250">MTTKRTSYHSTNGKFTGKTVTESSGGYTKSTSYQATGSGLSRTIMGPGWKATSTTTTDPKGNTRTTKY</sequence>
<comment type="caution">
    <text evidence="2">The sequence shown here is derived from an EMBL/GenBank/DDBJ whole genome shotgun (WGS) entry which is preliminary data.</text>
</comment>
<evidence type="ECO:0000313" key="3">
    <source>
        <dbReference type="Proteomes" id="UP000565723"/>
    </source>
</evidence>
<gene>
    <name evidence="2" type="ORF">HW564_14685</name>
</gene>